<keyword evidence="2 6" id="KW-0812">Transmembrane</keyword>
<keyword evidence="5 6" id="KW-0472">Membrane</keyword>
<dbReference type="InterPro" id="IPR008901">
    <property type="entry name" value="ACER"/>
</dbReference>
<feature type="transmembrane region" description="Helical" evidence="6">
    <location>
        <begin position="200"/>
        <end position="220"/>
    </location>
</feature>
<comment type="subcellular location">
    <subcellularLocation>
        <location evidence="1">Membrane</location>
        <topology evidence="1">Multi-pass membrane protein</topology>
    </subcellularLocation>
</comment>
<dbReference type="EMBL" id="CAFBMW010000026">
    <property type="protein sequence ID" value="CAB4954135.1"/>
    <property type="molecule type" value="Genomic_DNA"/>
</dbReference>
<name>A0A6J7KEY6_9ZZZZ</name>
<dbReference type="GO" id="GO:0006672">
    <property type="term" value="P:ceramide metabolic process"/>
    <property type="evidence" value="ECO:0007669"/>
    <property type="project" value="InterPro"/>
</dbReference>
<evidence type="ECO:0000256" key="3">
    <source>
        <dbReference type="ARBA" id="ARBA00022801"/>
    </source>
</evidence>
<feature type="transmembrane region" description="Helical" evidence="6">
    <location>
        <begin position="88"/>
        <end position="108"/>
    </location>
</feature>
<organism evidence="7">
    <name type="scientific">freshwater metagenome</name>
    <dbReference type="NCBI Taxonomy" id="449393"/>
    <lineage>
        <taxon>unclassified sequences</taxon>
        <taxon>metagenomes</taxon>
        <taxon>ecological metagenomes</taxon>
    </lineage>
</organism>
<feature type="transmembrane region" description="Helical" evidence="6">
    <location>
        <begin position="232"/>
        <end position="250"/>
    </location>
</feature>
<dbReference type="AlphaFoldDB" id="A0A6J7KEY6"/>
<evidence type="ECO:0000256" key="1">
    <source>
        <dbReference type="ARBA" id="ARBA00004141"/>
    </source>
</evidence>
<evidence type="ECO:0000256" key="6">
    <source>
        <dbReference type="SAM" id="Phobius"/>
    </source>
</evidence>
<feature type="transmembrane region" description="Helical" evidence="6">
    <location>
        <begin position="144"/>
        <end position="163"/>
    </location>
</feature>
<proteinExistence type="predicted"/>
<evidence type="ECO:0000256" key="2">
    <source>
        <dbReference type="ARBA" id="ARBA00022692"/>
    </source>
</evidence>
<dbReference type="GO" id="GO:0016020">
    <property type="term" value="C:membrane"/>
    <property type="evidence" value="ECO:0007669"/>
    <property type="project" value="UniProtKB-SubCell"/>
</dbReference>
<keyword evidence="4 6" id="KW-1133">Transmembrane helix</keyword>
<dbReference type="Pfam" id="PF05875">
    <property type="entry name" value="Ceramidase"/>
    <property type="match status" value="1"/>
</dbReference>
<evidence type="ECO:0000313" key="7">
    <source>
        <dbReference type="EMBL" id="CAB4954135.1"/>
    </source>
</evidence>
<evidence type="ECO:0000256" key="5">
    <source>
        <dbReference type="ARBA" id="ARBA00023136"/>
    </source>
</evidence>
<protein>
    <submittedName>
        <fullName evidence="7">Unannotated protein</fullName>
    </submittedName>
</protein>
<accession>A0A6J7KEY6</accession>
<feature type="transmembrane region" description="Helical" evidence="6">
    <location>
        <begin position="48"/>
        <end position="67"/>
    </location>
</feature>
<keyword evidence="3" id="KW-0378">Hydrolase</keyword>
<feature type="transmembrane region" description="Helical" evidence="6">
    <location>
        <begin position="120"/>
        <end position="137"/>
    </location>
</feature>
<gene>
    <name evidence="7" type="ORF">UFOPK3662_02748</name>
</gene>
<evidence type="ECO:0000256" key="4">
    <source>
        <dbReference type="ARBA" id="ARBA00022989"/>
    </source>
</evidence>
<sequence length="260" mass="27433">MPRPVPTTVVVAAGSTALLALAVAQGWLGPDVGRGANFCEQARPGAIAQPANTLSNIGFVVAGLLVAHHAQHRRPHGPGTRPVMSTGVATLFACVVVLLGPGSAAMHATQSEWGGHLDMLSMYLVAGFAAAWAWARWTRRGTAGFVAAYVACVAACELIGLWPDPVPVVNYSGNLAFGVLLLGAVVLETALWRRGETSRVFRHGVVAVAAMVVAFTIWLLSNNGWCDPDSLLQGHAAWHLLCAVAAYWLYRLHASELRAT</sequence>
<reference evidence="7" key="1">
    <citation type="submission" date="2020-05" db="EMBL/GenBank/DDBJ databases">
        <authorList>
            <person name="Chiriac C."/>
            <person name="Salcher M."/>
            <person name="Ghai R."/>
            <person name="Kavagutti S V."/>
        </authorList>
    </citation>
    <scope>NUCLEOTIDE SEQUENCE</scope>
</reference>
<dbReference type="GO" id="GO:0016811">
    <property type="term" value="F:hydrolase activity, acting on carbon-nitrogen (but not peptide) bonds, in linear amides"/>
    <property type="evidence" value="ECO:0007669"/>
    <property type="project" value="InterPro"/>
</dbReference>
<feature type="transmembrane region" description="Helical" evidence="6">
    <location>
        <begin position="175"/>
        <end position="193"/>
    </location>
</feature>